<evidence type="ECO:0000313" key="3">
    <source>
        <dbReference type="Proteomes" id="UP000516028"/>
    </source>
</evidence>
<evidence type="ECO:0000313" key="2">
    <source>
        <dbReference type="EMBL" id="QNP47491.1"/>
    </source>
</evidence>
<evidence type="ECO:0008006" key="4">
    <source>
        <dbReference type="Google" id="ProtNLM"/>
    </source>
</evidence>
<proteinExistence type="predicted"/>
<organism evidence="2 3">
    <name type="scientific">Diaphorobacter aerolatus</name>
    <dbReference type="NCBI Taxonomy" id="1288495"/>
    <lineage>
        <taxon>Bacteria</taxon>
        <taxon>Pseudomonadati</taxon>
        <taxon>Pseudomonadota</taxon>
        <taxon>Betaproteobacteria</taxon>
        <taxon>Burkholderiales</taxon>
        <taxon>Comamonadaceae</taxon>
        <taxon>Diaphorobacter</taxon>
    </lineage>
</organism>
<dbReference type="KEGG" id="daer:H9K75_14605"/>
<sequence length="167" mass="18567">MDTVIVYVDDAEYARQIMQPALQQGESAQTTHWVLVACAPRMTHRISKWVSHSARESWRAKWADKLFAQLLPWLESGNGQVSTVLAKIPLPELLEQLQQQYGAKAQLLDARRPKQEGAAHQQAYVPNPVAEQPAPAAPTVKVKKPGRTWALPGTLAGLMCMMFVTVE</sequence>
<protein>
    <recommendedName>
        <fullName evidence="4">Universal stress protein</fullName>
    </recommendedName>
</protein>
<keyword evidence="3" id="KW-1185">Reference proteome</keyword>
<dbReference type="EMBL" id="CP060783">
    <property type="protein sequence ID" value="QNP47491.1"/>
    <property type="molecule type" value="Genomic_DNA"/>
</dbReference>
<dbReference type="AlphaFoldDB" id="A0A7H0GGS5"/>
<feature type="region of interest" description="Disordered" evidence="1">
    <location>
        <begin position="111"/>
        <end position="139"/>
    </location>
</feature>
<dbReference type="RefSeq" id="WP_187723172.1">
    <property type="nucleotide sequence ID" value="NZ_CP060783.1"/>
</dbReference>
<gene>
    <name evidence="2" type="ORF">H9K75_14605</name>
</gene>
<dbReference type="Proteomes" id="UP000516028">
    <property type="component" value="Chromosome"/>
</dbReference>
<reference evidence="2 3" key="1">
    <citation type="submission" date="2020-08" db="EMBL/GenBank/DDBJ databases">
        <title>Genome sequence of Diaphorobacter aerolatus KACC 16536T.</title>
        <authorList>
            <person name="Hyun D.-W."/>
            <person name="Bae J.-W."/>
        </authorList>
    </citation>
    <scope>NUCLEOTIDE SEQUENCE [LARGE SCALE GENOMIC DNA]</scope>
    <source>
        <strain evidence="2 3">KACC 16536</strain>
    </source>
</reference>
<name>A0A7H0GGS5_9BURK</name>
<accession>A0A7H0GGS5</accession>
<evidence type="ECO:0000256" key="1">
    <source>
        <dbReference type="SAM" id="MobiDB-lite"/>
    </source>
</evidence>